<dbReference type="SUPFAM" id="SSF51621">
    <property type="entry name" value="Phosphoenolpyruvate/pyruvate domain"/>
    <property type="match status" value="1"/>
</dbReference>
<dbReference type="EMBL" id="CP028942">
    <property type="protein sequence ID" value="QKM64946.1"/>
    <property type="molecule type" value="Genomic_DNA"/>
</dbReference>
<dbReference type="PANTHER" id="PTHR42905:SF5">
    <property type="entry name" value="CARBOXYVINYL-CARBOXYPHOSPHONATE PHOSPHORYLMUTASE, CHLOROPLASTIC"/>
    <property type="match status" value="1"/>
</dbReference>
<dbReference type="InterPro" id="IPR039556">
    <property type="entry name" value="ICL/PEPM"/>
</dbReference>
<dbReference type="CDD" id="cd00377">
    <property type="entry name" value="ICL_PEPM"/>
    <property type="match status" value="1"/>
</dbReference>
<dbReference type="InterPro" id="IPR040442">
    <property type="entry name" value="Pyrv_kinase-like_dom_sf"/>
</dbReference>
<dbReference type="InterPro" id="IPR015813">
    <property type="entry name" value="Pyrv/PenolPyrv_kinase-like_dom"/>
</dbReference>
<reference evidence="1 2" key="1">
    <citation type="submission" date="2018-04" db="EMBL/GenBank/DDBJ databases">
        <title>Polynucleobacter sp. UH21B genome.</title>
        <authorList>
            <person name="Hahn M.W."/>
        </authorList>
    </citation>
    <scope>NUCLEOTIDE SEQUENCE [LARGE SCALE GENOMIC DNA]</scope>
    <source>
        <strain evidence="1 2">MWH-UH21B</strain>
    </source>
</reference>
<name>A0A6M9Q422_9BURK</name>
<evidence type="ECO:0000313" key="2">
    <source>
        <dbReference type="Proteomes" id="UP000503312"/>
    </source>
</evidence>
<accession>A0A6M9Q422</accession>
<dbReference type="Gene3D" id="3.20.20.60">
    <property type="entry name" value="Phosphoenolpyruvate-binding domains"/>
    <property type="match status" value="1"/>
</dbReference>
<proteinExistence type="predicted"/>
<dbReference type="AlphaFoldDB" id="A0A6M9Q422"/>
<dbReference type="Proteomes" id="UP000503312">
    <property type="component" value="Chromosome"/>
</dbReference>
<evidence type="ECO:0000313" key="1">
    <source>
        <dbReference type="EMBL" id="QKM64946.1"/>
    </source>
</evidence>
<dbReference type="RefSeq" id="WP_173955988.1">
    <property type="nucleotide sequence ID" value="NZ_CP028942.1"/>
</dbReference>
<sequence length="293" mass="31453">MPQLDGSTYLGTKLRCLINERRGLLVPGAGNALAARVIEDAGFEAVYLSGAGLTNQFYGIPDLGFISLNDVASHTAAIRDVIGLPLIVDIDVGFGNAVNVHHTIKVLERSGANAVQIEDQAMPKRCGHFAGKSIISKEEMCGKIKAAVDARVHDDFLIIARTDARSINGLQDALDRSQAYAQAGADMTFIEAPESVEEMKIIASQTYCPQLINMVIGGKTPSLSQQELAQMGFGIVLYANAALQGAVHGMNQALNHLKKTGELKEDPNLVATFAERQSVVKKEAFDALEKKFS</sequence>
<gene>
    <name evidence="1" type="ORF">DCO17_06715</name>
</gene>
<organism evidence="1 2">
    <name type="scientific">Polynucleobacter tropicus</name>
    <dbReference type="NCBI Taxonomy" id="1743174"/>
    <lineage>
        <taxon>Bacteria</taxon>
        <taxon>Pseudomonadati</taxon>
        <taxon>Pseudomonadota</taxon>
        <taxon>Betaproteobacteria</taxon>
        <taxon>Burkholderiales</taxon>
        <taxon>Burkholderiaceae</taxon>
        <taxon>Polynucleobacter</taxon>
    </lineage>
</organism>
<dbReference type="KEGG" id="ptrp:DCO17_06715"/>
<dbReference type="PANTHER" id="PTHR42905">
    <property type="entry name" value="PHOSPHOENOLPYRUVATE CARBOXYLASE"/>
    <property type="match status" value="1"/>
</dbReference>
<keyword evidence="2" id="KW-1185">Reference proteome</keyword>
<dbReference type="Pfam" id="PF13714">
    <property type="entry name" value="PEP_mutase"/>
    <property type="match status" value="1"/>
</dbReference>
<dbReference type="GO" id="GO:0016833">
    <property type="term" value="F:oxo-acid-lyase activity"/>
    <property type="evidence" value="ECO:0007669"/>
    <property type="project" value="UniProtKB-ARBA"/>
</dbReference>
<protein>
    <submittedName>
        <fullName evidence="1">Carboxyvinyl-carboxyphosphonate phosphorylmutase</fullName>
    </submittedName>
</protein>